<evidence type="ECO:0000256" key="9">
    <source>
        <dbReference type="ARBA" id="ARBA00022842"/>
    </source>
</evidence>
<dbReference type="InterPro" id="IPR051804">
    <property type="entry name" value="Carb_Metab_Reg_Kinase/Isom"/>
</dbReference>
<comment type="cofactor">
    <cofactor evidence="1">
        <name>Mg(2+)</name>
        <dbReference type="ChEBI" id="CHEBI:18420"/>
    </cofactor>
</comment>
<accession>A0A117I289</accession>
<keyword evidence="8" id="KW-0067">ATP-binding</keyword>
<dbReference type="InterPro" id="IPR000600">
    <property type="entry name" value="ROK"/>
</dbReference>
<protein>
    <recommendedName>
        <fullName evidence="11">fructokinase</fullName>
        <ecNumber evidence="11">2.7.1.4</ecNumber>
    </recommendedName>
</protein>
<reference evidence="13 14" key="1">
    <citation type="journal article" date="2016" name="Genome Announc.">
        <title>Draft Genome Sequence of Paenibacillus amylolyticus Heshi-A3, Isolated from Fermented Rice Bran in a Japanese Fermented Seafood Dish.</title>
        <authorList>
            <person name="Akuzawa S."/>
            <person name="Nagaoka J."/>
            <person name="Kanekatsu M."/>
            <person name="Kubota E."/>
            <person name="Ohtake R."/>
            <person name="Suzuki T."/>
            <person name="Kanesaki Y."/>
        </authorList>
    </citation>
    <scope>NUCLEOTIDE SEQUENCE [LARGE SCALE GENOMIC DNA]</scope>
    <source>
        <strain evidence="13 14">Heshi-A3</strain>
    </source>
</reference>
<evidence type="ECO:0000256" key="11">
    <source>
        <dbReference type="ARBA" id="ARBA00038887"/>
    </source>
</evidence>
<evidence type="ECO:0000313" key="14">
    <source>
        <dbReference type="Proteomes" id="UP000069697"/>
    </source>
</evidence>
<comment type="caution">
    <text evidence="13">The sequence shown here is derived from an EMBL/GenBank/DDBJ whole genome shotgun (WGS) entry which is preliminary data.</text>
</comment>
<keyword evidence="4" id="KW-0479">Metal-binding</keyword>
<evidence type="ECO:0000256" key="1">
    <source>
        <dbReference type="ARBA" id="ARBA00001946"/>
    </source>
</evidence>
<evidence type="ECO:0000256" key="2">
    <source>
        <dbReference type="ARBA" id="ARBA00006479"/>
    </source>
</evidence>
<gene>
    <name evidence="13" type="ORF">PAHA3_3512</name>
</gene>
<dbReference type="FunFam" id="3.30.420.40:FF:000136">
    <property type="entry name" value="Putative fructokinase"/>
    <property type="match status" value="1"/>
</dbReference>
<evidence type="ECO:0000256" key="8">
    <source>
        <dbReference type="ARBA" id="ARBA00022840"/>
    </source>
</evidence>
<dbReference type="Proteomes" id="UP000069697">
    <property type="component" value="Unassembled WGS sequence"/>
</dbReference>
<dbReference type="EMBL" id="BCNV01000001">
    <property type="protein sequence ID" value="GAS83434.1"/>
    <property type="molecule type" value="Genomic_DNA"/>
</dbReference>
<dbReference type="GO" id="GO:0046872">
    <property type="term" value="F:metal ion binding"/>
    <property type="evidence" value="ECO:0007669"/>
    <property type="project" value="UniProtKB-KW"/>
</dbReference>
<keyword evidence="10" id="KW-0119">Carbohydrate metabolism</keyword>
<name>A0A117I289_PAEAM</name>
<proteinExistence type="inferred from homology"/>
<dbReference type="PANTHER" id="PTHR42742">
    <property type="entry name" value="TRANSCRIPTIONAL REPRESSOR MPRA"/>
    <property type="match status" value="1"/>
</dbReference>
<keyword evidence="5" id="KW-0547">Nucleotide-binding</keyword>
<dbReference type="FunFam" id="3.30.420.40:FF:000153">
    <property type="entry name" value="Putative fructokinase"/>
    <property type="match status" value="1"/>
</dbReference>
<evidence type="ECO:0000256" key="7">
    <source>
        <dbReference type="ARBA" id="ARBA00022833"/>
    </source>
</evidence>
<evidence type="ECO:0000256" key="5">
    <source>
        <dbReference type="ARBA" id="ARBA00022741"/>
    </source>
</evidence>
<reference evidence="14" key="2">
    <citation type="submission" date="2016-01" db="EMBL/GenBank/DDBJ databases">
        <title>Draft Genome Sequence of Paenibacillus amylolyticus Heshi-A3 that Was Isolated from Fermented Rice Bran with Aging Salted Mackerel, Which Was Named Heshiko as Traditional Fermented Seafood in Japan.</title>
        <authorList>
            <person name="Akuzawa S."/>
            <person name="Nakagawa J."/>
            <person name="Kanekatsu T."/>
            <person name="Kubota E."/>
            <person name="Ohtake R."/>
            <person name="Suzuki T."/>
            <person name="Kanesaki Y."/>
        </authorList>
    </citation>
    <scope>NUCLEOTIDE SEQUENCE [LARGE SCALE GENOMIC DNA]</scope>
    <source>
        <strain evidence="14">Heshi-A3</strain>
    </source>
</reference>
<dbReference type="AlphaFoldDB" id="A0A117I289"/>
<dbReference type="InterPro" id="IPR043129">
    <property type="entry name" value="ATPase_NBD"/>
</dbReference>
<dbReference type="GO" id="GO:0008865">
    <property type="term" value="F:fructokinase activity"/>
    <property type="evidence" value="ECO:0007669"/>
    <property type="project" value="UniProtKB-EC"/>
</dbReference>
<keyword evidence="9" id="KW-0460">Magnesium</keyword>
<dbReference type="CDD" id="cd24067">
    <property type="entry name" value="ASKHA_NBD_ROK_BsFRK-like"/>
    <property type="match status" value="1"/>
</dbReference>
<keyword evidence="3" id="KW-0808">Transferase</keyword>
<comment type="catalytic activity">
    <reaction evidence="12">
        <text>D-fructose + ATP = D-fructose 6-phosphate + ADP + H(+)</text>
        <dbReference type="Rhea" id="RHEA:16125"/>
        <dbReference type="ChEBI" id="CHEBI:15378"/>
        <dbReference type="ChEBI" id="CHEBI:30616"/>
        <dbReference type="ChEBI" id="CHEBI:37721"/>
        <dbReference type="ChEBI" id="CHEBI:61527"/>
        <dbReference type="ChEBI" id="CHEBI:456216"/>
        <dbReference type="EC" id="2.7.1.4"/>
    </reaction>
</comment>
<keyword evidence="6" id="KW-0418">Kinase</keyword>
<dbReference type="Pfam" id="PF00480">
    <property type="entry name" value="ROK"/>
    <property type="match status" value="1"/>
</dbReference>
<dbReference type="Gene3D" id="3.30.420.40">
    <property type="match status" value="2"/>
</dbReference>
<evidence type="ECO:0000256" key="3">
    <source>
        <dbReference type="ARBA" id="ARBA00022679"/>
    </source>
</evidence>
<sequence>MRIGAIEAGGTKFVCGVGNEHGQIEDRISFPTEHPETTLAKVIDYFRDKDVEALGIGSFGPIDLQPDSPTYGYVTTTPKPGWENCNVVGTLKREFPVPIGWDTDVNAAALGEVTWGAGQGLDNCVYYTIGTGVGVGLVAGGQRVHGLLHPEGGHIRTRRHPDDHFAGLCPYHGDCLEGMAAGPAIEARWQSPGSELPADHPAWEMESFYIAESITTAILLHSPQKIILGGGVMQQDQLFRLIRERVVRNLNGYVNAAPITQHIDQYIVQPGLGQHAGLCGALALGLEALQHAAQASHAS</sequence>
<dbReference type="EC" id="2.7.1.4" evidence="11"/>
<dbReference type="GO" id="GO:0005524">
    <property type="term" value="F:ATP binding"/>
    <property type="evidence" value="ECO:0007669"/>
    <property type="project" value="UniProtKB-KW"/>
</dbReference>
<keyword evidence="7" id="KW-0862">Zinc</keyword>
<dbReference type="InterPro" id="IPR049874">
    <property type="entry name" value="ROK_cs"/>
</dbReference>
<evidence type="ECO:0000256" key="6">
    <source>
        <dbReference type="ARBA" id="ARBA00022777"/>
    </source>
</evidence>
<organism evidence="13 14">
    <name type="scientific">Paenibacillus amylolyticus</name>
    <dbReference type="NCBI Taxonomy" id="1451"/>
    <lineage>
        <taxon>Bacteria</taxon>
        <taxon>Bacillati</taxon>
        <taxon>Bacillota</taxon>
        <taxon>Bacilli</taxon>
        <taxon>Bacillales</taxon>
        <taxon>Paenibacillaceae</taxon>
        <taxon>Paenibacillus</taxon>
    </lineage>
</organism>
<dbReference type="PANTHER" id="PTHR42742:SF3">
    <property type="entry name" value="FRUCTOKINASE"/>
    <property type="match status" value="1"/>
</dbReference>
<comment type="similarity">
    <text evidence="2">Belongs to the ROK (NagC/XylR) family.</text>
</comment>
<dbReference type="RefSeq" id="WP_062835777.1">
    <property type="nucleotide sequence ID" value="NZ_BCNV01000001.1"/>
</dbReference>
<evidence type="ECO:0000256" key="4">
    <source>
        <dbReference type="ARBA" id="ARBA00022723"/>
    </source>
</evidence>
<evidence type="ECO:0000313" key="13">
    <source>
        <dbReference type="EMBL" id="GAS83434.1"/>
    </source>
</evidence>
<dbReference type="PROSITE" id="PS01125">
    <property type="entry name" value="ROK"/>
    <property type="match status" value="1"/>
</dbReference>
<evidence type="ECO:0000256" key="10">
    <source>
        <dbReference type="ARBA" id="ARBA00023277"/>
    </source>
</evidence>
<dbReference type="SUPFAM" id="SSF53067">
    <property type="entry name" value="Actin-like ATPase domain"/>
    <property type="match status" value="1"/>
</dbReference>
<evidence type="ECO:0000256" key="12">
    <source>
        <dbReference type="ARBA" id="ARBA00048451"/>
    </source>
</evidence>